<organism evidence="1 2">
    <name type="scientific">Planomicrobium stackebrandtii</name>
    <dbReference type="NCBI Taxonomy" id="253160"/>
    <lineage>
        <taxon>Bacteria</taxon>
        <taxon>Bacillati</taxon>
        <taxon>Bacillota</taxon>
        <taxon>Bacilli</taxon>
        <taxon>Bacillales</taxon>
        <taxon>Caryophanaceae</taxon>
        <taxon>Planomicrobium</taxon>
    </lineage>
</organism>
<reference evidence="1 2" key="1">
    <citation type="submission" date="2023-07" db="EMBL/GenBank/DDBJ databases">
        <title>Genomic Encyclopedia of Type Strains, Phase IV (KMG-IV): sequencing the most valuable type-strain genomes for metagenomic binning, comparative biology and taxonomic classification.</title>
        <authorList>
            <person name="Goeker M."/>
        </authorList>
    </citation>
    <scope>NUCLEOTIDE SEQUENCE [LARGE SCALE GENOMIC DNA]</scope>
    <source>
        <strain evidence="1 2">DSM 16419</strain>
    </source>
</reference>
<comment type="caution">
    <text evidence="1">The sequence shown here is derived from an EMBL/GenBank/DDBJ whole genome shotgun (WGS) entry which is preliminary data.</text>
</comment>
<dbReference type="Proteomes" id="UP001241988">
    <property type="component" value="Unassembled WGS sequence"/>
</dbReference>
<evidence type="ECO:0000313" key="1">
    <source>
        <dbReference type="EMBL" id="MDQ0428603.1"/>
    </source>
</evidence>
<dbReference type="EMBL" id="JAUSWB010000003">
    <property type="protein sequence ID" value="MDQ0428603.1"/>
    <property type="molecule type" value="Genomic_DNA"/>
</dbReference>
<dbReference type="RefSeq" id="WP_308786772.1">
    <property type="nucleotide sequence ID" value="NZ_JAUSWB010000003.1"/>
</dbReference>
<sequence>MKKTIRSLILVSLLVVILWAVNYLQTNYHKTPEAAFEELVQTSDATVFPLDDNRLALLLNQDGTMSIAHMDVERLFDIYKDFEVFPTKLTVFEDSLDKTIPYTTDPEFLEYSFGLIQNEKAAYTTWKEAPAGEERNVIPLDNFIEDPDLNGISLWTFPGAMLPVDLERMLVFLDGAKKPLSIEDKEFIMKKTEDATP</sequence>
<protein>
    <submittedName>
        <fullName evidence="1">Uncharacterized protein</fullName>
    </submittedName>
</protein>
<accession>A0ABU0GU55</accession>
<evidence type="ECO:0000313" key="2">
    <source>
        <dbReference type="Proteomes" id="UP001241988"/>
    </source>
</evidence>
<name>A0ABU0GU55_9BACL</name>
<proteinExistence type="predicted"/>
<gene>
    <name evidence="1" type="ORF">QOZ98_001429</name>
</gene>
<keyword evidence="2" id="KW-1185">Reference proteome</keyword>